<dbReference type="FunFam" id="3.30.200.20:FF:000307">
    <property type="entry name" value="pollen receptor-like kinase 1"/>
    <property type="match status" value="1"/>
</dbReference>
<gene>
    <name evidence="23" type="ORF">SVIM_LOCUS5360</name>
</gene>
<comment type="similarity">
    <text evidence="4">Belongs to the glycosyltransferase 31 family.</text>
</comment>
<evidence type="ECO:0000256" key="11">
    <source>
        <dbReference type="ARBA" id="ARBA00022737"/>
    </source>
</evidence>
<dbReference type="FunFam" id="3.90.550.50:FF:000022">
    <property type="entry name" value="Hexosyltransferase"/>
    <property type="match status" value="1"/>
</dbReference>
<evidence type="ECO:0000256" key="1">
    <source>
        <dbReference type="ARBA" id="ARBA00001936"/>
    </source>
</evidence>
<feature type="domain" description="Protein kinase" evidence="22">
    <location>
        <begin position="715"/>
        <end position="986"/>
    </location>
</feature>
<accession>A0A6N2K6Q9</accession>
<comment type="subcellular location">
    <subcellularLocation>
        <location evidence="2">Golgi apparatus membrane</location>
        <topology evidence="2">Single-pass type II membrane protein</topology>
    </subcellularLocation>
</comment>
<evidence type="ECO:0000313" key="23">
    <source>
        <dbReference type="EMBL" id="VFU20423.1"/>
    </source>
</evidence>
<evidence type="ECO:0000256" key="10">
    <source>
        <dbReference type="ARBA" id="ARBA00022729"/>
    </source>
</evidence>
<dbReference type="GO" id="GO:0000139">
    <property type="term" value="C:Golgi membrane"/>
    <property type="evidence" value="ECO:0007669"/>
    <property type="project" value="UniProtKB-SubCell"/>
</dbReference>
<dbReference type="Pfam" id="PF00560">
    <property type="entry name" value="LRR_1"/>
    <property type="match status" value="4"/>
</dbReference>
<comment type="pathway">
    <text evidence="3">Protein modification; protein glycosylation.</text>
</comment>
<feature type="transmembrane region" description="Helical" evidence="21">
    <location>
        <begin position="640"/>
        <end position="661"/>
    </location>
</feature>
<evidence type="ECO:0000256" key="21">
    <source>
        <dbReference type="SAM" id="Phobius"/>
    </source>
</evidence>
<dbReference type="Pfam" id="PF08263">
    <property type="entry name" value="LRRNT_2"/>
    <property type="match status" value="1"/>
</dbReference>
<dbReference type="InterPro" id="IPR032675">
    <property type="entry name" value="LRR_dom_sf"/>
</dbReference>
<feature type="transmembrane region" description="Helical" evidence="21">
    <location>
        <begin position="21"/>
        <end position="42"/>
    </location>
</feature>
<dbReference type="Pfam" id="PF01762">
    <property type="entry name" value="Galactosyl_T"/>
    <property type="match status" value="1"/>
</dbReference>
<dbReference type="Gene3D" id="3.80.10.10">
    <property type="entry name" value="Ribonuclease Inhibitor"/>
    <property type="match status" value="2"/>
</dbReference>
<evidence type="ECO:0000256" key="20">
    <source>
        <dbReference type="SAM" id="MobiDB-lite"/>
    </source>
</evidence>
<feature type="region of interest" description="Disordered" evidence="20">
    <location>
        <begin position="990"/>
        <end position="1015"/>
    </location>
</feature>
<keyword evidence="5" id="KW-0597">Phosphoprotein</keyword>
<dbReference type="GO" id="GO:0016758">
    <property type="term" value="F:hexosyltransferase activity"/>
    <property type="evidence" value="ECO:0007669"/>
    <property type="project" value="InterPro"/>
</dbReference>
<feature type="binding site" evidence="19">
    <location>
        <position position="752"/>
    </location>
    <ligand>
        <name>ATP</name>
        <dbReference type="ChEBI" id="CHEBI:30616"/>
    </ligand>
</feature>
<dbReference type="Gene3D" id="3.90.550.50">
    <property type="match status" value="1"/>
</dbReference>
<dbReference type="AlphaFoldDB" id="A0A6N2K6Q9"/>
<evidence type="ECO:0000256" key="6">
    <source>
        <dbReference type="ARBA" id="ARBA00022614"/>
    </source>
</evidence>
<keyword evidence="11" id="KW-0677">Repeat</keyword>
<reference evidence="23" key="1">
    <citation type="submission" date="2019-03" db="EMBL/GenBank/DDBJ databases">
        <authorList>
            <person name="Mank J."/>
            <person name="Almeida P."/>
        </authorList>
    </citation>
    <scope>NUCLEOTIDE SEQUENCE</scope>
    <source>
        <strain evidence="23">78183</strain>
    </source>
</reference>
<evidence type="ECO:0000256" key="3">
    <source>
        <dbReference type="ARBA" id="ARBA00004922"/>
    </source>
</evidence>
<keyword evidence="15 21" id="KW-1133">Transmembrane helix</keyword>
<evidence type="ECO:0000256" key="12">
    <source>
        <dbReference type="ARBA" id="ARBA00022741"/>
    </source>
</evidence>
<evidence type="ECO:0000256" key="2">
    <source>
        <dbReference type="ARBA" id="ARBA00004323"/>
    </source>
</evidence>
<dbReference type="InterPro" id="IPR001611">
    <property type="entry name" value="Leu-rich_rpt"/>
</dbReference>
<dbReference type="GO" id="GO:0004672">
    <property type="term" value="F:protein kinase activity"/>
    <property type="evidence" value="ECO:0007669"/>
    <property type="project" value="InterPro"/>
</dbReference>
<evidence type="ECO:0000256" key="4">
    <source>
        <dbReference type="ARBA" id="ARBA00008661"/>
    </source>
</evidence>
<dbReference type="InterPro" id="IPR001245">
    <property type="entry name" value="Ser-Thr/Tyr_kinase_cat_dom"/>
</dbReference>
<keyword evidence="17 21" id="KW-0472">Membrane</keyword>
<keyword evidence="13 19" id="KW-0067">ATP-binding</keyword>
<dbReference type="PROSITE" id="PS00107">
    <property type="entry name" value="PROTEIN_KINASE_ATP"/>
    <property type="match status" value="1"/>
</dbReference>
<dbReference type="UniPathway" id="UPA00378"/>
<evidence type="ECO:0000256" key="16">
    <source>
        <dbReference type="ARBA" id="ARBA00023034"/>
    </source>
</evidence>
<keyword evidence="16" id="KW-0333">Golgi apparatus</keyword>
<evidence type="ECO:0000256" key="5">
    <source>
        <dbReference type="ARBA" id="ARBA00022553"/>
    </source>
</evidence>
<keyword evidence="9 21" id="KW-0812">Transmembrane</keyword>
<evidence type="ECO:0000256" key="9">
    <source>
        <dbReference type="ARBA" id="ARBA00022692"/>
    </source>
</evidence>
<dbReference type="InterPro" id="IPR017441">
    <property type="entry name" value="Protein_kinase_ATP_BS"/>
</dbReference>
<dbReference type="FunFam" id="3.80.10.10:FF:000234">
    <property type="entry name" value="Probable inactive receptor kinase RLK902"/>
    <property type="match status" value="1"/>
</dbReference>
<dbReference type="FunFam" id="1.10.510.10:FF:000095">
    <property type="entry name" value="protein STRUBBELIG-RECEPTOR FAMILY 8"/>
    <property type="match status" value="1"/>
</dbReference>
<evidence type="ECO:0000256" key="18">
    <source>
        <dbReference type="ARBA" id="ARBA00023211"/>
    </source>
</evidence>
<dbReference type="PANTHER" id="PTHR48010:SF6">
    <property type="entry name" value="OS01G0223600 PROTEIN"/>
    <property type="match status" value="1"/>
</dbReference>
<dbReference type="InterPro" id="IPR000719">
    <property type="entry name" value="Prot_kinase_dom"/>
</dbReference>
<dbReference type="InterPro" id="IPR050994">
    <property type="entry name" value="At_inactive_RLKs"/>
</dbReference>
<evidence type="ECO:0000256" key="15">
    <source>
        <dbReference type="ARBA" id="ARBA00022989"/>
    </source>
</evidence>
<organism evidence="23">
    <name type="scientific">Salix viminalis</name>
    <name type="common">Common osier</name>
    <name type="synonym">Basket willow</name>
    <dbReference type="NCBI Taxonomy" id="40686"/>
    <lineage>
        <taxon>Eukaryota</taxon>
        <taxon>Viridiplantae</taxon>
        <taxon>Streptophyta</taxon>
        <taxon>Embryophyta</taxon>
        <taxon>Tracheophyta</taxon>
        <taxon>Spermatophyta</taxon>
        <taxon>Magnoliopsida</taxon>
        <taxon>eudicotyledons</taxon>
        <taxon>Gunneridae</taxon>
        <taxon>Pentapetalae</taxon>
        <taxon>rosids</taxon>
        <taxon>fabids</taxon>
        <taxon>Malpighiales</taxon>
        <taxon>Salicaceae</taxon>
        <taxon>Saliceae</taxon>
        <taxon>Salix</taxon>
    </lineage>
</organism>
<dbReference type="Pfam" id="PF07714">
    <property type="entry name" value="PK_Tyr_Ser-Thr"/>
    <property type="match status" value="1"/>
</dbReference>
<dbReference type="Gene3D" id="3.30.200.20">
    <property type="entry name" value="Phosphorylase Kinase, domain 1"/>
    <property type="match status" value="1"/>
</dbReference>
<dbReference type="InterPro" id="IPR025298">
    <property type="entry name" value="DUF4094"/>
</dbReference>
<name>A0A6N2K6Q9_SALVM</name>
<keyword evidence="8" id="KW-0808">Transferase</keyword>
<dbReference type="GO" id="GO:0005524">
    <property type="term" value="F:ATP binding"/>
    <property type="evidence" value="ECO:0007669"/>
    <property type="project" value="UniProtKB-UniRule"/>
</dbReference>
<sequence length="1015" mass="112936">MHTRGGSSSRGQSGLGFGSRVSSLLLAMFATMATIYVAGRLWQDAETRLHLVEELDKRTGQGKSAVSVDDTLKIIACREQQKRLSAVEMELAAARQAGFVSNKLVDKGDGHSKKRILAVIGIITTFGRKKNRDAIRKAWMPTGAALKQMEDEKGIVLRFVIGRSANRGDSLDREIDNENRQTNDFIFLDGQVEATEEQPKKSKLFFIHAVETWDAEFYAKVNDDVYVNIDALGATLSTHLDKPRTYIGCMKSGEVFSEPTHKWYEPDWWKFGDAKSYFRHASGEIYAISRALAQFISINSALLRTYAHDDVSTGSWFIGLDVKHIDESKFCCSSWSTDTHEHHVMHLARVDPDSDQNMKLLIEDGKRERESETKPSKEKARNSSFFFASMEAKHISCFVLLVGFVLFQVNAEPVEDKQALLDFVNYLPHSRSLNWKESSPVCNNWSGVNCSADGTRVIAVRMPGVGFHGPIPPNTLSRLSALQVLSLRSNGISGEFPFDFSNLKNLSFLYLQYNNLSGSLPFDFSVWPNLTIVNLSNNRFNGSIPYSFSNLSHLAALNLANNSFSGEVPDFNLTNLQQINLSNNNLTGSIPRSLRRFPNSMFSGNNIPFETFPPHASPVITPSATPYPKSKNSRGLGEKASLGIIAAACVLGIVAFVFLIVTCCSRKKGEDEFSGKLQKGGMSPEKVVSRSQDANNRLTFFEGCNYAFDLEDLLRASAEVLGKGAFGMAYKAILEDATTVVVKRLKEVSVGKRDFEQQMEVVGSIRHENVVELKAYYYSKDEKLMVYDYYSKGSVASMLHAKRGGERIPLDWDTRMRIAIGAARGIARIHAENGGKFVHGNIKSSNIFLNSQCYGCVSDLGLATITSSLAPPIARAAGYHAPEVADTRKAAQPSDIYSFGVVLLELLTGKSPIHTTGSDEIIHLVRWVHSVVREEWTAEVFDVELMRYPNIEEEMVEMLQIAMSCVVRMPDQRPEMTDVVKMIENVRQIDTVNRQPSESRSESSTPPPLVVERES</sequence>
<keyword evidence="6" id="KW-0433">Leucine-rich repeat</keyword>
<evidence type="ECO:0000256" key="14">
    <source>
        <dbReference type="ARBA" id="ARBA00022968"/>
    </source>
</evidence>
<keyword evidence="18" id="KW-0464">Manganese</keyword>
<dbReference type="InterPro" id="IPR013210">
    <property type="entry name" value="LRR_N_plant-typ"/>
</dbReference>
<dbReference type="PANTHER" id="PTHR48010">
    <property type="entry name" value="OS05G0588300 PROTEIN"/>
    <property type="match status" value="1"/>
</dbReference>
<keyword evidence="12 19" id="KW-0547">Nucleotide-binding</keyword>
<evidence type="ECO:0000256" key="13">
    <source>
        <dbReference type="ARBA" id="ARBA00022840"/>
    </source>
</evidence>
<comment type="cofactor">
    <cofactor evidence="1">
        <name>Mn(2+)</name>
        <dbReference type="ChEBI" id="CHEBI:29035"/>
    </cofactor>
</comment>
<proteinExistence type="inferred from homology"/>
<dbReference type="PROSITE" id="PS50011">
    <property type="entry name" value="PROTEIN_KINASE_DOM"/>
    <property type="match status" value="1"/>
</dbReference>
<dbReference type="InterPro" id="IPR002659">
    <property type="entry name" value="Glyco_trans_31"/>
</dbReference>
<dbReference type="Pfam" id="PF13334">
    <property type="entry name" value="DUF4094"/>
    <property type="match status" value="1"/>
</dbReference>
<keyword evidence="14" id="KW-0735">Signal-anchor</keyword>
<evidence type="ECO:0000259" key="22">
    <source>
        <dbReference type="PROSITE" id="PS50011"/>
    </source>
</evidence>
<dbReference type="InterPro" id="IPR011009">
    <property type="entry name" value="Kinase-like_dom_sf"/>
</dbReference>
<evidence type="ECO:0000256" key="8">
    <source>
        <dbReference type="ARBA" id="ARBA00022679"/>
    </source>
</evidence>
<dbReference type="SUPFAM" id="SSF52058">
    <property type="entry name" value="L domain-like"/>
    <property type="match status" value="1"/>
</dbReference>
<protein>
    <recommendedName>
        <fullName evidence="22">Protein kinase domain-containing protein</fullName>
    </recommendedName>
</protein>
<keyword evidence="10" id="KW-0732">Signal</keyword>
<dbReference type="Gene3D" id="1.10.510.10">
    <property type="entry name" value="Transferase(Phosphotransferase) domain 1"/>
    <property type="match status" value="1"/>
</dbReference>
<dbReference type="SUPFAM" id="SSF56112">
    <property type="entry name" value="Protein kinase-like (PK-like)"/>
    <property type="match status" value="1"/>
</dbReference>
<evidence type="ECO:0000256" key="19">
    <source>
        <dbReference type="PROSITE-ProRule" id="PRU10141"/>
    </source>
</evidence>
<evidence type="ECO:0000256" key="17">
    <source>
        <dbReference type="ARBA" id="ARBA00023136"/>
    </source>
</evidence>
<keyword evidence="7" id="KW-0328">Glycosyltransferase</keyword>
<evidence type="ECO:0000256" key="7">
    <source>
        <dbReference type="ARBA" id="ARBA00022676"/>
    </source>
</evidence>
<dbReference type="EMBL" id="CAADRP010000001">
    <property type="protein sequence ID" value="VFU20423.1"/>
    <property type="molecule type" value="Genomic_DNA"/>
</dbReference>